<comment type="caution">
    <text evidence="1">The sequence shown here is derived from an EMBL/GenBank/DDBJ whole genome shotgun (WGS) entry which is preliminary data.</text>
</comment>
<name>A0A0F9EE75_9ZZZZ</name>
<sequence>MSLLEFKVNDYITLKIENNSEIIIYILENKFRQCKHLFFINPLENRKQEEISSIDEAKGILNNSFEENIDPRTLGISPEEEFWGHCSNLQVWAEHNYDTRILHSELAFPLLRELASVEDPIAKRVFKEEIAKRFEECYLPTVLYLLIENFPKRFLNKDERSNLLLGINSTLKKKIEMELENDIRERKKVSDAMLVLDALIRHYNDVVAKKILKNKIFEILKAEKKDDFDYLYGVEGLDTYLFEEKELKAFLYSSLIFKKIIKNDLHIQKLLKTVLKKMDKLYKRKELFESLILMVNYPEEHKVIAEYMYEELLNTYEN</sequence>
<gene>
    <name evidence="1" type="ORF">LCGC14_2086820</name>
</gene>
<dbReference type="EMBL" id="LAZR01025331">
    <property type="protein sequence ID" value="KKL72244.1"/>
    <property type="molecule type" value="Genomic_DNA"/>
</dbReference>
<organism evidence="1">
    <name type="scientific">marine sediment metagenome</name>
    <dbReference type="NCBI Taxonomy" id="412755"/>
    <lineage>
        <taxon>unclassified sequences</taxon>
        <taxon>metagenomes</taxon>
        <taxon>ecological metagenomes</taxon>
    </lineage>
</organism>
<reference evidence="1" key="1">
    <citation type="journal article" date="2015" name="Nature">
        <title>Complex archaea that bridge the gap between prokaryotes and eukaryotes.</title>
        <authorList>
            <person name="Spang A."/>
            <person name="Saw J.H."/>
            <person name="Jorgensen S.L."/>
            <person name="Zaremba-Niedzwiedzka K."/>
            <person name="Martijn J."/>
            <person name="Lind A.E."/>
            <person name="van Eijk R."/>
            <person name="Schleper C."/>
            <person name="Guy L."/>
            <person name="Ettema T.J."/>
        </authorList>
    </citation>
    <scope>NUCLEOTIDE SEQUENCE</scope>
</reference>
<proteinExistence type="predicted"/>
<evidence type="ECO:0000313" key="1">
    <source>
        <dbReference type="EMBL" id="KKL72244.1"/>
    </source>
</evidence>
<protein>
    <submittedName>
        <fullName evidence="1">Uncharacterized protein</fullName>
    </submittedName>
</protein>
<accession>A0A0F9EE75</accession>
<dbReference type="AlphaFoldDB" id="A0A0F9EE75"/>